<dbReference type="Proteomes" id="UP000294933">
    <property type="component" value="Unassembled WGS sequence"/>
</dbReference>
<evidence type="ECO:0000313" key="1">
    <source>
        <dbReference type="EMBL" id="TDL16778.1"/>
    </source>
</evidence>
<keyword evidence="2" id="KW-1185">Reference proteome</keyword>
<accession>A0A4Y7PNS7</accession>
<evidence type="ECO:0000313" key="2">
    <source>
        <dbReference type="Proteomes" id="UP000294933"/>
    </source>
</evidence>
<dbReference type="AlphaFoldDB" id="A0A4Y7PNS7"/>
<gene>
    <name evidence="1" type="ORF">BD410DRAFT_794984</name>
</gene>
<organism evidence="1 2">
    <name type="scientific">Rickenella mellea</name>
    <dbReference type="NCBI Taxonomy" id="50990"/>
    <lineage>
        <taxon>Eukaryota</taxon>
        <taxon>Fungi</taxon>
        <taxon>Dikarya</taxon>
        <taxon>Basidiomycota</taxon>
        <taxon>Agaricomycotina</taxon>
        <taxon>Agaricomycetes</taxon>
        <taxon>Hymenochaetales</taxon>
        <taxon>Rickenellaceae</taxon>
        <taxon>Rickenella</taxon>
    </lineage>
</organism>
<dbReference type="EMBL" id="ML170235">
    <property type="protein sequence ID" value="TDL16778.1"/>
    <property type="molecule type" value="Genomic_DNA"/>
</dbReference>
<name>A0A4Y7PNS7_9AGAM</name>
<proteinExistence type="predicted"/>
<sequence>MLHILFCLLLFLSSLLIFAFLFFLTPPKPTIRLRAIHTTTTRGAFLFASARTSEHVSARENHVASDISSTPITLFGHSDPTLIRNRQRDYLTSGMQ</sequence>
<reference evidence="1 2" key="1">
    <citation type="submission" date="2018-06" db="EMBL/GenBank/DDBJ databases">
        <title>A transcriptomic atlas of mushroom development highlights an independent origin of complex multicellularity.</title>
        <authorList>
            <consortium name="DOE Joint Genome Institute"/>
            <person name="Krizsan K."/>
            <person name="Almasi E."/>
            <person name="Merenyi Z."/>
            <person name="Sahu N."/>
            <person name="Viragh M."/>
            <person name="Koszo T."/>
            <person name="Mondo S."/>
            <person name="Kiss B."/>
            <person name="Balint B."/>
            <person name="Kues U."/>
            <person name="Barry K."/>
            <person name="Hegedus J.C."/>
            <person name="Henrissat B."/>
            <person name="Johnson J."/>
            <person name="Lipzen A."/>
            <person name="Ohm R."/>
            <person name="Nagy I."/>
            <person name="Pangilinan J."/>
            <person name="Yan J."/>
            <person name="Xiong Y."/>
            <person name="Grigoriev I.V."/>
            <person name="Hibbett D.S."/>
            <person name="Nagy L.G."/>
        </authorList>
    </citation>
    <scope>NUCLEOTIDE SEQUENCE [LARGE SCALE GENOMIC DNA]</scope>
    <source>
        <strain evidence="1 2">SZMC22713</strain>
    </source>
</reference>
<dbReference type="VEuPathDB" id="FungiDB:BD410DRAFT_794984"/>
<protein>
    <submittedName>
        <fullName evidence="1">Uncharacterized protein</fullName>
    </submittedName>
</protein>